<keyword evidence="11" id="KW-1185">Reference proteome</keyword>
<keyword evidence="1 8" id="KW-0004">4Fe-4S</keyword>
<evidence type="ECO:0000256" key="8">
    <source>
        <dbReference type="HAMAP-Rule" id="MF_03038"/>
    </source>
</evidence>
<dbReference type="GO" id="GO:0016226">
    <property type="term" value="P:iron-sulfur cluster assembly"/>
    <property type="evidence" value="ECO:0007669"/>
    <property type="project" value="UniProtKB-UniRule"/>
</dbReference>
<evidence type="ECO:0000256" key="5">
    <source>
        <dbReference type="ARBA" id="ARBA00022840"/>
    </source>
</evidence>
<dbReference type="InterPro" id="IPR028601">
    <property type="entry name" value="NUBP1/Nbp35"/>
</dbReference>
<dbReference type="GO" id="GO:0005829">
    <property type="term" value="C:cytosol"/>
    <property type="evidence" value="ECO:0007669"/>
    <property type="project" value="TreeGrafter"/>
</dbReference>
<evidence type="ECO:0000256" key="2">
    <source>
        <dbReference type="ARBA" id="ARBA00022490"/>
    </source>
</evidence>
<comment type="cofactor">
    <cofactor evidence="8">
        <name>[4Fe-4S] cluster</name>
        <dbReference type="ChEBI" id="CHEBI:49883"/>
    </cofactor>
    <text evidence="8">Binds 4 [4Fe-4S] clusters per heterotetramer. Contains two stable clusters in the N-termini of NUBP1 and two labile, bridging clusters between subunits of the NUBP1-NUBP2 heterotetramer.</text>
</comment>
<dbReference type="InterPro" id="IPR033756">
    <property type="entry name" value="YlxH/NBP35"/>
</dbReference>
<dbReference type="InterPro" id="IPR027417">
    <property type="entry name" value="P-loop_NTPase"/>
</dbReference>
<evidence type="ECO:0000256" key="3">
    <source>
        <dbReference type="ARBA" id="ARBA00022723"/>
    </source>
</evidence>
<dbReference type="CDD" id="cd02037">
    <property type="entry name" value="Mrp_NBP35"/>
    <property type="match status" value="1"/>
</dbReference>
<feature type="binding site" evidence="8">
    <location>
        <position position="11"/>
    </location>
    <ligand>
        <name>[4Fe-4S] cluster</name>
        <dbReference type="ChEBI" id="CHEBI:49883"/>
        <label>1</label>
    </ligand>
</feature>
<comment type="caution">
    <text evidence="10">The sequence shown here is derived from an EMBL/GenBank/DDBJ whole genome shotgun (WGS) entry which is preliminary data.</text>
</comment>
<feature type="domain" description="AAA+ ATPase" evidence="9">
    <location>
        <begin position="57"/>
        <end position="227"/>
    </location>
</feature>
<dbReference type="GO" id="GO:0005524">
    <property type="term" value="F:ATP binding"/>
    <property type="evidence" value="ECO:0007669"/>
    <property type="project" value="UniProtKB-KW"/>
</dbReference>
<keyword evidence="2 8" id="KW-0963">Cytoplasm</keyword>
<comment type="subcellular location">
    <subcellularLocation>
        <location evidence="8">Cytoplasm</location>
    </subcellularLocation>
</comment>
<comment type="function">
    <text evidence="8">Component of the cytosolic iron-sulfur (Fe/S) protein assembly (CIA) machinery. Required for maturation of extramitochondrial Fe-S proteins. The NUBP1-NUBP2 heterotetramer forms a Fe-S scaffold complex, mediating the de novo assembly of an Fe-S cluster and its transfer to target apoproteins.</text>
</comment>
<comment type="caution">
    <text evidence="8">Lacks conserved residue(s) required for the propagation of feature annotation.</text>
</comment>
<evidence type="ECO:0000313" key="10">
    <source>
        <dbReference type="EMBL" id="OAO14829.1"/>
    </source>
</evidence>
<dbReference type="SUPFAM" id="SSF52540">
    <property type="entry name" value="P-loop containing nucleoside triphosphate hydrolases"/>
    <property type="match status" value="1"/>
</dbReference>
<dbReference type="GO" id="GO:0140663">
    <property type="term" value="F:ATP-dependent FeS chaperone activity"/>
    <property type="evidence" value="ECO:0007669"/>
    <property type="project" value="InterPro"/>
</dbReference>
<keyword evidence="5 8" id="KW-0067">ATP-binding</keyword>
<sequence>MSSVPNANPSCVGPQSEQAGRAAGCQGCPNQGRCSSGELRKPDPALELIRRRMSSIKHTVMILSGKGGVGKSTVSSQIAFSLASQGFQVGILDIDICGPSIPRMMGALHGEVHQSNSGWDPVYVDDNLSVMSIGFLLGDPDDAVIWRGAKKHALIQQFLSEINWGELDYLIIDTPPGTSDEHISIVNFLRDVGIDGAVIVTTPQEVALSDVRKEIRFCQRSGIRIIGIIENMSEVNFEMTECRYRDYFGNDITDAVVAKLNEAFPEFAHLIGSICIFPPSNNGGEGLAQWANVPFLGRIPIFTSLEKAGEMGQGAPAIGGHVFVVVSKIVNGMARR</sequence>
<dbReference type="PROSITE" id="PS01215">
    <property type="entry name" value="MRP"/>
    <property type="match status" value="1"/>
</dbReference>
<feature type="binding site" evidence="8">
    <location>
        <position position="28"/>
    </location>
    <ligand>
        <name>[4Fe-4S] cluster</name>
        <dbReference type="ChEBI" id="CHEBI:49883"/>
        <label>1</label>
    </ligand>
</feature>
<comment type="similarity">
    <text evidence="8">Belongs to the Mrp/NBP35 ATP-binding proteins family. NUBP1/NBP35 subfamily.</text>
</comment>
<dbReference type="AlphaFoldDB" id="A0A196SFT0"/>
<organism evidence="10 11">
    <name type="scientific">Blastocystis sp. subtype 1 (strain ATCC 50177 / NandII)</name>
    <dbReference type="NCBI Taxonomy" id="478820"/>
    <lineage>
        <taxon>Eukaryota</taxon>
        <taxon>Sar</taxon>
        <taxon>Stramenopiles</taxon>
        <taxon>Bigyra</taxon>
        <taxon>Opalozoa</taxon>
        <taxon>Opalinata</taxon>
        <taxon>Blastocystidae</taxon>
        <taxon>Blastocystis</taxon>
    </lineage>
</organism>
<dbReference type="EMBL" id="LXWW01000210">
    <property type="protein sequence ID" value="OAO14829.1"/>
    <property type="molecule type" value="Genomic_DNA"/>
</dbReference>
<name>A0A196SFT0_BLAHN</name>
<dbReference type="PANTHER" id="PTHR23264">
    <property type="entry name" value="NUCLEOTIDE-BINDING PROTEIN NBP35 YEAST -RELATED"/>
    <property type="match status" value="1"/>
</dbReference>
<dbReference type="Pfam" id="PF10609">
    <property type="entry name" value="ParA"/>
    <property type="match status" value="1"/>
</dbReference>
<feature type="binding site" evidence="8">
    <location>
        <position position="25"/>
    </location>
    <ligand>
        <name>[4Fe-4S] cluster</name>
        <dbReference type="ChEBI" id="CHEBI:49883"/>
        <label>1</label>
    </ligand>
</feature>
<keyword evidence="4 8" id="KW-0547">Nucleotide-binding</keyword>
<protein>
    <recommendedName>
        <fullName evidence="8">Cytosolic Fe-S cluster assembly factor NUBP1 homolog</fullName>
    </recommendedName>
</protein>
<keyword evidence="7 8" id="KW-0411">Iron-sulfur</keyword>
<dbReference type="GO" id="GO:0051539">
    <property type="term" value="F:4 iron, 4 sulfur cluster binding"/>
    <property type="evidence" value="ECO:0007669"/>
    <property type="project" value="UniProtKB-UniRule"/>
</dbReference>
<dbReference type="OrthoDB" id="1741334at2759"/>
<dbReference type="SMART" id="SM00382">
    <property type="entry name" value="AAA"/>
    <property type="match status" value="1"/>
</dbReference>
<dbReference type="GO" id="GO:0046872">
    <property type="term" value="F:metal ion binding"/>
    <property type="evidence" value="ECO:0007669"/>
    <property type="project" value="UniProtKB-KW"/>
</dbReference>
<proteinExistence type="inferred from homology"/>
<dbReference type="HAMAP" id="MF_02040">
    <property type="entry name" value="Mrp_NBP35"/>
    <property type="match status" value="1"/>
</dbReference>
<feature type="binding site" evidence="8">
    <location>
        <position position="34"/>
    </location>
    <ligand>
        <name>[4Fe-4S] cluster</name>
        <dbReference type="ChEBI" id="CHEBI:49883"/>
        <label>1</label>
    </ligand>
</feature>
<dbReference type="InterPro" id="IPR000808">
    <property type="entry name" value="Mrp-like_CS"/>
</dbReference>
<gene>
    <name evidence="10" type="ORF">AV274_3533</name>
</gene>
<evidence type="ECO:0000256" key="1">
    <source>
        <dbReference type="ARBA" id="ARBA00022485"/>
    </source>
</evidence>
<dbReference type="PANTHER" id="PTHR23264:SF19">
    <property type="entry name" value="CYTOSOLIC FE-S CLUSTER ASSEMBLY FACTOR NUBP2"/>
    <property type="match status" value="1"/>
</dbReference>
<evidence type="ECO:0000256" key="6">
    <source>
        <dbReference type="ARBA" id="ARBA00023004"/>
    </source>
</evidence>
<dbReference type="HAMAP" id="MF_03038">
    <property type="entry name" value="NUBP1"/>
    <property type="match status" value="1"/>
</dbReference>
<dbReference type="InterPro" id="IPR003593">
    <property type="entry name" value="AAA+_ATPase"/>
</dbReference>
<evidence type="ECO:0000256" key="4">
    <source>
        <dbReference type="ARBA" id="ARBA00022741"/>
    </source>
</evidence>
<feature type="binding site" evidence="8">
    <location>
        <begin position="65"/>
        <end position="72"/>
    </location>
    <ligand>
        <name>ATP</name>
        <dbReference type="ChEBI" id="CHEBI:30616"/>
    </ligand>
</feature>
<evidence type="ECO:0000313" key="11">
    <source>
        <dbReference type="Proteomes" id="UP000078348"/>
    </source>
</evidence>
<reference evidence="10 11" key="1">
    <citation type="submission" date="2016-05" db="EMBL/GenBank/DDBJ databases">
        <title>Nuclear genome of Blastocystis sp. subtype 1 NandII.</title>
        <authorList>
            <person name="Gentekaki E."/>
            <person name="Curtis B."/>
            <person name="Stairs C."/>
            <person name="Eme L."/>
            <person name="Herman E."/>
            <person name="Klimes V."/>
            <person name="Arias M.C."/>
            <person name="Elias M."/>
            <person name="Hilliou F."/>
            <person name="Klute M."/>
            <person name="Malik S.-B."/>
            <person name="Pightling A."/>
            <person name="Rachubinski R."/>
            <person name="Salas D."/>
            <person name="Schlacht A."/>
            <person name="Suga H."/>
            <person name="Archibald J."/>
            <person name="Ball S.G."/>
            <person name="Clark G."/>
            <person name="Dacks J."/>
            <person name="Van Der Giezen M."/>
            <person name="Tsaousis A."/>
            <person name="Roger A."/>
        </authorList>
    </citation>
    <scope>NUCLEOTIDE SEQUENCE [LARGE SCALE GENOMIC DNA]</scope>
    <source>
        <strain evidence="11">ATCC 50177 / NandII</strain>
    </source>
</reference>
<keyword evidence="6 8" id="KW-0408">Iron</keyword>
<dbReference type="InterPro" id="IPR019591">
    <property type="entry name" value="Mrp/NBP35_ATP-bd"/>
</dbReference>
<dbReference type="Gene3D" id="3.40.50.300">
    <property type="entry name" value="P-loop containing nucleotide triphosphate hydrolases"/>
    <property type="match status" value="1"/>
</dbReference>
<dbReference type="STRING" id="478820.A0A196SFT0"/>
<accession>A0A196SFT0</accession>
<dbReference type="Proteomes" id="UP000078348">
    <property type="component" value="Unassembled WGS sequence"/>
</dbReference>
<evidence type="ECO:0000259" key="9">
    <source>
        <dbReference type="SMART" id="SM00382"/>
    </source>
</evidence>
<evidence type="ECO:0000256" key="7">
    <source>
        <dbReference type="ARBA" id="ARBA00023014"/>
    </source>
</evidence>
<keyword evidence="3 8" id="KW-0479">Metal-binding</keyword>
<comment type="subunit">
    <text evidence="8">Heterotetramer of 2 NUBP1 and 2 NUBP2 chains.</text>
</comment>